<proteinExistence type="predicted"/>
<dbReference type="GeneID" id="19110016"/>
<dbReference type="RefSeq" id="XP_007675110.1">
    <property type="nucleotide sequence ID" value="XM_007676920.1"/>
</dbReference>
<sequence>MSHPNHHISYAQARINYSLRCPRAASNGQICPSIQAHTAATLRHEIQALATELLNTLVAQKRLRFCRRTHDIRFSVFDKRDKQAAEMLDFWTNFVRKHFKAVRLGGGQSVQSLAGLEGLRKLGRKELEDVRGWGGKRGKDGGGQDVDGSVAA</sequence>
<dbReference type="EMBL" id="KB445554">
    <property type="protein sequence ID" value="EMC96943.1"/>
    <property type="molecule type" value="Genomic_DNA"/>
</dbReference>
<gene>
    <name evidence="2" type="ORF">BAUCODRAFT_23360</name>
</gene>
<dbReference type="AlphaFoldDB" id="M2MZA5"/>
<evidence type="ECO:0000256" key="1">
    <source>
        <dbReference type="SAM" id="MobiDB-lite"/>
    </source>
</evidence>
<organism evidence="2 3">
    <name type="scientific">Baudoinia panamericana (strain UAMH 10762)</name>
    <name type="common">Angels' share fungus</name>
    <name type="synonym">Baudoinia compniacensis (strain UAMH 10762)</name>
    <dbReference type="NCBI Taxonomy" id="717646"/>
    <lineage>
        <taxon>Eukaryota</taxon>
        <taxon>Fungi</taxon>
        <taxon>Dikarya</taxon>
        <taxon>Ascomycota</taxon>
        <taxon>Pezizomycotina</taxon>
        <taxon>Dothideomycetes</taxon>
        <taxon>Dothideomycetidae</taxon>
        <taxon>Mycosphaerellales</taxon>
        <taxon>Teratosphaeriaceae</taxon>
        <taxon>Baudoinia</taxon>
    </lineage>
</organism>
<feature type="region of interest" description="Disordered" evidence="1">
    <location>
        <begin position="131"/>
        <end position="152"/>
    </location>
</feature>
<feature type="compositionally biased region" description="Basic and acidic residues" evidence="1">
    <location>
        <begin position="131"/>
        <end position="142"/>
    </location>
</feature>
<evidence type="ECO:0000313" key="3">
    <source>
        <dbReference type="Proteomes" id="UP000011761"/>
    </source>
</evidence>
<protein>
    <submittedName>
        <fullName evidence="2">Uncharacterized protein</fullName>
    </submittedName>
</protein>
<accession>M2MZA5</accession>
<dbReference type="HOGENOM" id="CLU_1722016_0_0_1"/>
<dbReference type="KEGG" id="bcom:BAUCODRAFT_23360"/>
<reference evidence="2 3" key="1">
    <citation type="journal article" date="2012" name="PLoS Pathog.">
        <title>Diverse lifestyles and strategies of plant pathogenesis encoded in the genomes of eighteen Dothideomycetes fungi.</title>
        <authorList>
            <person name="Ohm R.A."/>
            <person name="Feau N."/>
            <person name="Henrissat B."/>
            <person name="Schoch C.L."/>
            <person name="Horwitz B.A."/>
            <person name="Barry K.W."/>
            <person name="Condon B.J."/>
            <person name="Copeland A.C."/>
            <person name="Dhillon B."/>
            <person name="Glaser F."/>
            <person name="Hesse C.N."/>
            <person name="Kosti I."/>
            <person name="LaButti K."/>
            <person name="Lindquist E.A."/>
            <person name="Lucas S."/>
            <person name="Salamov A.A."/>
            <person name="Bradshaw R.E."/>
            <person name="Ciuffetti L."/>
            <person name="Hamelin R.C."/>
            <person name="Kema G.H.J."/>
            <person name="Lawrence C."/>
            <person name="Scott J.A."/>
            <person name="Spatafora J.W."/>
            <person name="Turgeon B.G."/>
            <person name="de Wit P.J.G.M."/>
            <person name="Zhong S."/>
            <person name="Goodwin S.B."/>
            <person name="Grigoriev I.V."/>
        </authorList>
    </citation>
    <scope>NUCLEOTIDE SEQUENCE [LARGE SCALE GENOMIC DNA]</scope>
    <source>
        <strain evidence="2 3">UAMH 10762</strain>
    </source>
</reference>
<evidence type="ECO:0000313" key="2">
    <source>
        <dbReference type="EMBL" id="EMC96943.1"/>
    </source>
</evidence>
<keyword evidence="3" id="KW-1185">Reference proteome</keyword>
<dbReference type="Proteomes" id="UP000011761">
    <property type="component" value="Unassembled WGS sequence"/>
</dbReference>
<name>M2MZA5_BAUPA</name>